<accession>A0ABZ1YGG4</accession>
<evidence type="ECO:0000256" key="2">
    <source>
        <dbReference type="SAM" id="MobiDB-lite"/>
    </source>
</evidence>
<dbReference type="RefSeq" id="WP_266477786.1">
    <property type="nucleotide sequence ID" value="NZ_CP109208.1"/>
</dbReference>
<reference evidence="3" key="1">
    <citation type="submission" date="2022-10" db="EMBL/GenBank/DDBJ databases">
        <title>The complete genomes of actinobacterial strains from the NBC collection.</title>
        <authorList>
            <person name="Joergensen T.S."/>
            <person name="Alvarez Arevalo M."/>
            <person name="Sterndorff E.B."/>
            <person name="Faurdal D."/>
            <person name="Vuksanovic O."/>
            <person name="Mourched A.-S."/>
            <person name="Charusanti P."/>
            <person name="Shaw S."/>
            <person name="Blin K."/>
            <person name="Weber T."/>
        </authorList>
    </citation>
    <scope>NUCLEOTIDE SEQUENCE [LARGE SCALE GENOMIC DNA]</scope>
    <source>
        <strain evidence="3">NBC 01686</strain>
        <plasmid evidence="3">unnamed1</plasmid>
    </source>
</reference>
<feature type="region of interest" description="Disordered" evidence="2">
    <location>
        <begin position="303"/>
        <end position="342"/>
    </location>
</feature>
<name>A0ABZ1YGG4_9ACTN</name>
<keyword evidence="1" id="KW-0175">Coiled coil</keyword>
<evidence type="ECO:0000256" key="1">
    <source>
        <dbReference type="SAM" id="Coils"/>
    </source>
</evidence>
<sequence length="870" mass="94557">MRIPLRSAVRALLAHPRLAGQKDVVRLAAVVFLAKAAHRTCRVVITARELGRWLGVSKSTVDHEVLPVLRDAGVIAKIVVKEPGEPAEAFYRVLPLWEARGQTESPFYLQKPQLATLLRFVEGLFAPGWGETCETPPGLLVAQRQRDAARQQRGAATDRLALLLLALDARPDGRVPMTGGRMAAHLVKHGRAVLTLARMLGCEAPQAEAALKRLEKAELVHHHRGDVERLHIPAVAMAHRSDVRSDDFVPCAPVSAPEPPGLSPTPALNSGCERCHEVAAAKTPLLEGDGWRQGSLEDLLSEADSAETTAHGGFSPEGSIKTAGQDASSASRSGSATAHLHAHHAPVADLPLLTADHRGFSGEAAGGGGDLPERACAREAIPVDSRPTLAVSKPGLGDDRCPLRGEKPDGSVSGDETASSMSRDMLAEWRASSGGPPPVWAQVPRALANVLQPAEMIWGRLERMGARWRVQKAVESELRTIRGVFGPGVDAERILNRRLRRRISDQGETPVLDPVGWLIGRALPRRSMCPDLRCDDGHRMDTGADCEACLLLHSDRRALRHRAAVKVAARLGISAKNQLPRRDVEAEMRHQWERLGWIKAAEQERDAEVRRAREEAQARRKAELQAQEEAQLERPCQECGRARAAGLCGVCADARRVEELVAEAVDIEVAAWGDPEVDGLERFAEQAGARVRAEVEQSRRRGLEQGAFEETVSLMGKLAAELAVAEVQRRALGHLAWTDEARAEAESAYAAQMRRRHLFDTRAEAEEAAREAGRAARWQTAEYLLRTRLGTLRAQRAQGRDERVRSPYSLQADRVRAQLGTSRADMPTPASNDRGVKCDGMGGQPAAVFTEDPYIAGAARARAALAAVRG</sequence>
<organism evidence="3">
    <name type="scientific">Streptomyces althioticus</name>
    <dbReference type="NCBI Taxonomy" id="83380"/>
    <lineage>
        <taxon>Bacteria</taxon>
        <taxon>Bacillati</taxon>
        <taxon>Actinomycetota</taxon>
        <taxon>Actinomycetes</taxon>
        <taxon>Kitasatosporales</taxon>
        <taxon>Streptomycetaceae</taxon>
        <taxon>Streptomyces</taxon>
        <taxon>Streptomyces althioticus group</taxon>
    </lineage>
</organism>
<feature type="region of interest" description="Disordered" evidence="2">
    <location>
        <begin position="388"/>
        <end position="419"/>
    </location>
</feature>
<feature type="coiled-coil region" evidence="1">
    <location>
        <begin position="598"/>
        <end position="633"/>
    </location>
</feature>
<proteinExistence type="predicted"/>
<gene>
    <name evidence="3" type="ORF">OIE82_35490</name>
</gene>
<evidence type="ECO:0000313" key="3">
    <source>
        <dbReference type="EMBL" id="WUU58484.1"/>
    </source>
</evidence>
<feature type="compositionally biased region" description="Basic and acidic residues" evidence="2">
    <location>
        <begin position="396"/>
        <end position="409"/>
    </location>
</feature>
<dbReference type="EMBL" id="CP109208">
    <property type="protein sequence ID" value="WUU58484.1"/>
    <property type="molecule type" value="Genomic_DNA"/>
</dbReference>
<protein>
    <submittedName>
        <fullName evidence="3">Uncharacterized protein</fullName>
    </submittedName>
</protein>
<feature type="compositionally biased region" description="Low complexity" evidence="2">
    <location>
        <begin position="323"/>
        <end position="338"/>
    </location>
</feature>
<keyword evidence="3" id="KW-0614">Plasmid</keyword>
<geneLocation type="plasmid" evidence="3">
    <name>unnamed1</name>
</geneLocation>